<reference evidence="6 7" key="1">
    <citation type="journal article" date="2007" name="Genome Res.">
        <title>Genome characteristics of facultatively symbiotic Frankia sp. strains reflect host range and host plant biogeography.</title>
        <authorList>
            <person name="Normand P."/>
            <person name="Lapierre P."/>
            <person name="Tisa L.S."/>
            <person name="Gogarten J.P."/>
            <person name="Alloisio N."/>
            <person name="Bagnarol E."/>
            <person name="Bassi C.A."/>
            <person name="Berry A.M."/>
            <person name="Bickhart D.M."/>
            <person name="Choisne N."/>
            <person name="Couloux A."/>
            <person name="Cournoyer B."/>
            <person name="Cruveiller S."/>
            <person name="Daubin V."/>
            <person name="Demange N."/>
            <person name="Francino M.P."/>
            <person name="Goltsman E."/>
            <person name="Huang Y."/>
            <person name="Kopp O.R."/>
            <person name="Labarre L."/>
            <person name="Lapidus A."/>
            <person name="Lavire C."/>
            <person name="Marechal J."/>
            <person name="Martinez M."/>
            <person name="Mastronunzio J.E."/>
            <person name="Mullin B.C."/>
            <person name="Niemann J."/>
            <person name="Pujic P."/>
            <person name="Rawnsley T."/>
            <person name="Rouy Z."/>
            <person name="Schenowitz C."/>
            <person name="Sellstedt A."/>
            <person name="Tavares F."/>
            <person name="Tomkins J.P."/>
            <person name="Vallenet D."/>
            <person name="Valverde C."/>
            <person name="Wall L.G."/>
            <person name="Wang Y."/>
            <person name="Medigue C."/>
            <person name="Benson D.R."/>
        </authorList>
    </citation>
    <scope>NUCLEOTIDE SEQUENCE [LARGE SCALE GENOMIC DNA]</scope>
    <source>
        <strain evidence="7">DSM 45986 / CECT 9034 / ACN14a</strain>
    </source>
</reference>
<evidence type="ECO:0000256" key="4">
    <source>
        <dbReference type="SAM" id="MobiDB-lite"/>
    </source>
</evidence>
<dbReference type="EMBL" id="CT573213">
    <property type="protein sequence ID" value="CAJ63895.1"/>
    <property type="molecule type" value="Genomic_DNA"/>
</dbReference>
<gene>
    <name evidence="6" type="ordered locus">FRAAL5262</name>
</gene>
<dbReference type="GO" id="GO:0003677">
    <property type="term" value="F:DNA binding"/>
    <property type="evidence" value="ECO:0007669"/>
    <property type="project" value="UniProtKB-KW"/>
</dbReference>
<dbReference type="Gene3D" id="1.10.10.10">
    <property type="entry name" value="Winged helix-like DNA-binding domain superfamily/Winged helix DNA-binding domain"/>
    <property type="match status" value="1"/>
</dbReference>
<dbReference type="eggNOG" id="COG1733">
    <property type="taxonomic scope" value="Bacteria"/>
</dbReference>
<protein>
    <submittedName>
        <fullName evidence="6">Transcriptional regulator</fullName>
    </submittedName>
</protein>
<feature type="region of interest" description="Disordered" evidence="4">
    <location>
        <begin position="1"/>
        <end position="27"/>
    </location>
</feature>
<dbReference type="AlphaFoldDB" id="Q0RF56"/>
<evidence type="ECO:0000256" key="3">
    <source>
        <dbReference type="ARBA" id="ARBA00023163"/>
    </source>
</evidence>
<feature type="compositionally biased region" description="Low complexity" evidence="4">
    <location>
        <begin position="9"/>
        <end position="27"/>
    </location>
</feature>
<dbReference type="InterPro" id="IPR036388">
    <property type="entry name" value="WH-like_DNA-bd_sf"/>
</dbReference>
<evidence type="ECO:0000313" key="7">
    <source>
        <dbReference type="Proteomes" id="UP000000657"/>
    </source>
</evidence>
<dbReference type="PANTHER" id="PTHR33204:SF37">
    <property type="entry name" value="HTH-TYPE TRANSCRIPTIONAL REGULATOR YODB"/>
    <property type="match status" value="1"/>
</dbReference>
<dbReference type="SUPFAM" id="SSF46785">
    <property type="entry name" value="Winged helix' DNA-binding domain"/>
    <property type="match status" value="1"/>
</dbReference>
<evidence type="ECO:0000256" key="1">
    <source>
        <dbReference type="ARBA" id="ARBA00023015"/>
    </source>
</evidence>
<keyword evidence="7" id="KW-1185">Reference proteome</keyword>
<dbReference type="InterPro" id="IPR002577">
    <property type="entry name" value="HTH_HxlR"/>
</dbReference>
<keyword evidence="3" id="KW-0804">Transcription</keyword>
<name>Q0RF56_FRAAA</name>
<keyword evidence="2" id="KW-0238">DNA-binding</keyword>
<dbReference type="STRING" id="326424.FRAAL5262"/>
<dbReference type="KEGG" id="fal:FRAAL5262"/>
<feature type="domain" description="HTH hxlR-type" evidence="5">
    <location>
        <begin position="29"/>
        <end position="122"/>
    </location>
</feature>
<evidence type="ECO:0000313" key="6">
    <source>
        <dbReference type="EMBL" id="CAJ63895.1"/>
    </source>
</evidence>
<accession>Q0RF56</accession>
<proteinExistence type="predicted"/>
<keyword evidence="1" id="KW-0805">Transcription regulation</keyword>
<dbReference type="InterPro" id="IPR036390">
    <property type="entry name" value="WH_DNA-bd_sf"/>
</dbReference>
<dbReference type="PROSITE" id="PS51118">
    <property type="entry name" value="HTH_HXLR"/>
    <property type="match status" value="1"/>
</dbReference>
<evidence type="ECO:0000259" key="5">
    <source>
        <dbReference type="PROSITE" id="PS51118"/>
    </source>
</evidence>
<evidence type="ECO:0000256" key="2">
    <source>
        <dbReference type="ARBA" id="ARBA00023125"/>
    </source>
</evidence>
<sequence length="138" mass="14780">MKPARSARARAAGPGRAGGPAPAEVPGGVPPALAALVDLLGRRFALGLYWHLRGGSLPFRTLAARLDAPEAQLVQRLRELREAGLVEVDEVGEYRLTTHGRRLQGVLEPLATWAADWAALSPRQRSPRGASTRGHDEP</sequence>
<dbReference type="Proteomes" id="UP000000657">
    <property type="component" value="Chromosome"/>
</dbReference>
<organism evidence="6 7">
    <name type="scientific">Frankia alni (strain DSM 45986 / CECT 9034 / ACN14a)</name>
    <dbReference type="NCBI Taxonomy" id="326424"/>
    <lineage>
        <taxon>Bacteria</taxon>
        <taxon>Bacillati</taxon>
        <taxon>Actinomycetota</taxon>
        <taxon>Actinomycetes</taxon>
        <taxon>Frankiales</taxon>
        <taxon>Frankiaceae</taxon>
        <taxon>Frankia</taxon>
    </lineage>
</organism>
<dbReference type="PANTHER" id="PTHR33204">
    <property type="entry name" value="TRANSCRIPTIONAL REGULATOR, MARR FAMILY"/>
    <property type="match status" value="1"/>
</dbReference>
<dbReference type="Pfam" id="PF01638">
    <property type="entry name" value="HxlR"/>
    <property type="match status" value="1"/>
</dbReference>
<dbReference type="HOGENOM" id="CLU_137290_0_0_11"/>